<organism evidence="7 8">
    <name type="scientific">Segetibacter aerophilus</name>
    <dbReference type="NCBI Taxonomy" id="670293"/>
    <lineage>
        <taxon>Bacteria</taxon>
        <taxon>Pseudomonadati</taxon>
        <taxon>Bacteroidota</taxon>
        <taxon>Chitinophagia</taxon>
        <taxon>Chitinophagales</taxon>
        <taxon>Chitinophagaceae</taxon>
        <taxon>Segetibacter</taxon>
    </lineage>
</organism>
<dbReference type="SMART" id="SM00387">
    <property type="entry name" value="HATPase_c"/>
    <property type="match status" value="1"/>
</dbReference>
<dbReference type="Gene3D" id="3.30.565.10">
    <property type="entry name" value="Histidine kinase-like ATPase, C-terminal domain"/>
    <property type="match status" value="1"/>
</dbReference>
<dbReference type="SUPFAM" id="SSF55785">
    <property type="entry name" value="PYP-like sensor domain (PAS domain)"/>
    <property type="match status" value="2"/>
</dbReference>
<dbReference type="Pfam" id="PF00512">
    <property type="entry name" value="HisKA"/>
    <property type="match status" value="1"/>
</dbReference>
<name>A0A512B788_9BACT</name>
<dbReference type="InterPro" id="IPR036097">
    <property type="entry name" value="HisK_dim/P_sf"/>
</dbReference>
<dbReference type="Gene3D" id="1.10.287.130">
    <property type="match status" value="1"/>
</dbReference>
<dbReference type="Pfam" id="PF08448">
    <property type="entry name" value="PAS_4"/>
    <property type="match status" value="1"/>
</dbReference>
<keyword evidence="8" id="KW-1185">Reference proteome</keyword>
<comment type="caution">
    <text evidence="7">The sequence shown here is derived from an EMBL/GenBank/DDBJ whole genome shotgun (WGS) entry which is preliminary data.</text>
</comment>
<dbReference type="InterPro" id="IPR004358">
    <property type="entry name" value="Sig_transdc_His_kin-like_C"/>
</dbReference>
<evidence type="ECO:0000313" key="8">
    <source>
        <dbReference type="Proteomes" id="UP000321513"/>
    </source>
</evidence>
<dbReference type="SMART" id="SM00388">
    <property type="entry name" value="HisKA"/>
    <property type="match status" value="1"/>
</dbReference>
<dbReference type="InterPro" id="IPR005467">
    <property type="entry name" value="His_kinase_dom"/>
</dbReference>
<keyword evidence="4" id="KW-0808">Transferase</keyword>
<evidence type="ECO:0000259" key="6">
    <source>
        <dbReference type="PROSITE" id="PS50109"/>
    </source>
</evidence>
<dbReference type="GO" id="GO:0000155">
    <property type="term" value="F:phosphorelay sensor kinase activity"/>
    <property type="evidence" value="ECO:0007669"/>
    <property type="project" value="InterPro"/>
</dbReference>
<proteinExistence type="predicted"/>
<dbReference type="InterPro" id="IPR000014">
    <property type="entry name" value="PAS"/>
</dbReference>
<dbReference type="InterPro" id="IPR003661">
    <property type="entry name" value="HisK_dim/P_dom"/>
</dbReference>
<dbReference type="SUPFAM" id="SSF55874">
    <property type="entry name" value="ATPase domain of HSP90 chaperone/DNA topoisomerase II/histidine kinase"/>
    <property type="match status" value="1"/>
</dbReference>
<keyword evidence="5" id="KW-0418">Kinase</keyword>
<dbReference type="RefSeq" id="WP_147201766.1">
    <property type="nucleotide sequence ID" value="NZ_BJYT01000001.1"/>
</dbReference>
<dbReference type="InterPro" id="IPR003594">
    <property type="entry name" value="HATPase_dom"/>
</dbReference>
<dbReference type="CDD" id="cd00130">
    <property type="entry name" value="PAS"/>
    <property type="match status" value="1"/>
</dbReference>
<dbReference type="AlphaFoldDB" id="A0A512B788"/>
<dbReference type="PRINTS" id="PR00344">
    <property type="entry name" value="BCTRLSENSOR"/>
</dbReference>
<evidence type="ECO:0000256" key="3">
    <source>
        <dbReference type="ARBA" id="ARBA00022553"/>
    </source>
</evidence>
<dbReference type="SUPFAM" id="SSF47384">
    <property type="entry name" value="Homodimeric domain of signal transducing histidine kinase"/>
    <property type="match status" value="1"/>
</dbReference>
<dbReference type="InterPro" id="IPR035965">
    <property type="entry name" value="PAS-like_dom_sf"/>
</dbReference>
<protein>
    <recommendedName>
        <fullName evidence="2">histidine kinase</fullName>
        <ecNumber evidence="2">2.7.13.3</ecNumber>
    </recommendedName>
</protein>
<dbReference type="PROSITE" id="PS50109">
    <property type="entry name" value="HIS_KIN"/>
    <property type="match status" value="1"/>
</dbReference>
<dbReference type="Pfam" id="PF02518">
    <property type="entry name" value="HATPase_c"/>
    <property type="match status" value="1"/>
</dbReference>
<accession>A0A512B788</accession>
<dbReference type="Proteomes" id="UP000321513">
    <property type="component" value="Unassembled WGS sequence"/>
</dbReference>
<dbReference type="PANTHER" id="PTHR43304:SF1">
    <property type="entry name" value="PAC DOMAIN-CONTAINING PROTEIN"/>
    <property type="match status" value="1"/>
</dbReference>
<evidence type="ECO:0000256" key="1">
    <source>
        <dbReference type="ARBA" id="ARBA00000085"/>
    </source>
</evidence>
<evidence type="ECO:0000256" key="5">
    <source>
        <dbReference type="ARBA" id="ARBA00022777"/>
    </source>
</evidence>
<dbReference type="OrthoDB" id="607558at2"/>
<dbReference type="FunFam" id="3.30.565.10:FF:000006">
    <property type="entry name" value="Sensor histidine kinase WalK"/>
    <property type="match status" value="1"/>
</dbReference>
<gene>
    <name evidence="7" type="ORF">SAE01_03040</name>
</gene>
<dbReference type="NCBIfam" id="TIGR00229">
    <property type="entry name" value="sensory_box"/>
    <property type="match status" value="1"/>
</dbReference>
<sequence>MAAKEAETFPFLRGGGEMGELIRAKDWSDTPLGSPECWEANLRAAISILLNSQFPMFIWWGPEETTIYNDPYRAILGKKHPNALGAPGSKVWSEIWDVVGPLALRVQKQGESNWAEDQLLYINRLGYLEESYFTFSYSPISDERGGIAGVFCACTETTEKVLATRKLKESEQSLRNIILQAPVAMCILRGSDFVVEVANEKMFELWGVAREGVIGTPLFEAVAEARNEGYEELMTHVLTTGEPYRGREQPVSLPRNGRVETVFINFSYEAIRELDNSISGVMAMVTDVTEQVIARKKIEDLVLKRTEELAKANDSLVKTNRELARSNANLEEFAYAASHDMKEPIRKVIVFAGRLKNSLGERMSESEMRMFERMEKATERMGLLVDDLLMFSHVSERPLEMEDVDLNKKLENILADLEILIEEKQARITTTKLPIVKGYRRQLQQLFQNLVSNALKYSKPNIAPEISITCEMVMGHELPFVELQEQQERSFYEIKVSDNGIGFEQKFAEQIFGIFQRLHRKQDYEGTGVGLSIARKVVENHYGRIWANSVSGQGSTFHVLLPV</sequence>
<dbReference type="InterPro" id="IPR036890">
    <property type="entry name" value="HATPase_C_sf"/>
</dbReference>
<dbReference type="InterPro" id="IPR013656">
    <property type="entry name" value="PAS_4"/>
</dbReference>
<dbReference type="EC" id="2.7.13.3" evidence="2"/>
<dbReference type="CDD" id="cd00082">
    <property type="entry name" value="HisKA"/>
    <property type="match status" value="1"/>
</dbReference>
<comment type="catalytic activity">
    <reaction evidence="1">
        <text>ATP + protein L-histidine = ADP + protein N-phospho-L-histidine.</text>
        <dbReference type="EC" id="2.7.13.3"/>
    </reaction>
</comment>
<dbReference type="SMART" id="SM00091">
    <property type="entry name" value="PAS"/>
    <property type="match status" value="1"/>
</dbReference>
<evidence type="ECO:0000256" key="2">
    <source>
        <dbReference type="ARBA" id="ARBA00012438"/>
    </source>
</evidence>
<reference evidence="7 8" key="1">
    <citation type="submission" date="2019-07" db="EMBL/GenBank/DDBJ databases">
        <title>Whole genome shotgun sequence of Segetibacter aerophilus NBRC 106135.</title>
        <authorList>
            <person name="Hosoyama A."/>
            <person name="Uohara A."/>
            <person name="Ohji S."/>
            <person name="Ichikawa N."/>
        </authorList>
    </citation>
    <scope>NUCLEOTIDE SEQUENCE [LARGE SCALE GENOMIC DNA]</scope>
    <source>
        <strain evidence="7 8">NBRC 106135</strain>
    </source>
</reference>
<dbReference type="EMBL" id="BJYT01000001">
    <property type="protein sequence ID" value="GEO07808.1"/>
    <property type="molecule type" value="Genomic_DNA"/>
</dbReference>
<feature type="domain" description="Histidine kinase" evidence="6">
    <location>
        <begin position="336"/>
        <end position="563"/>
    </location>
</feature>
<evidence type="ECO:0000313" key="7">
    <source>
        <dbReference type="EMBL" id="GEO07808.1"/>
    </source>
</evidence>
<dbReference type="PANTHER" id="PTHR43304">
    <property type="entry name" value="PHYTOCHROME-LIKE PROTEIN CPH1"/>
    <property type="match status" value="1"/>
</dbReference>
<evidence type="ECO:0000256" key="4">
    <source>
        <dbReference type="ARBA" id="ARBA00022679"/>
    </source>
</evidence>
<dbReference type="Gene3D" id="3.30.450.20">
    <property type="entry name" value="PAS domain"/>
    <property type="match status" value="2"/>
</dbReference>
<keyword evidence="3" id="KW-0597">Phosphoprotein</keyword>
<dbReference type="InterPro" id="IPR052162">
    <property type="entry name" value="Sensor_kinase/Photoreceptor"/>
</dbReference>